<accession>A0A9P6CF71</accession>
<organism evidence="2 3">
    <name type="scientific">Collybia nuda</name>
    <dbReference type="NCBI Taxonomy" id="64659"/>
    <lineage>
        <taxon>Eukaryota</taxon>
        <taxon>Fungi</taxon>
        <taxon>Dikarya</taxon>
        <taxon>Basidiomycota</taxon>
        <taxon>Agaricomycotina</taxon>
        <taxon>Agaricomycetes</taxon>
        <taxon>Agaricomycetidae</taxon>
        <taxon>Agaricales</taxon>
        <taxon>Tricholomatineae</taxon>
        <taxon>Clitocybaceae</taxon>
        <taxon>Collybia</taxon>
    </lineage>
</organism>
<evidence type="ECO:0000313" key="2">
    <source>
        <dbReference type="EMBL" id="KAF9458678.1"/>
    </source>
</evidence>
<evidence type="ECO:0000256" key="1">
    <source>
        <dbReference type="SAM" id="MobiDB-lite"/>
    </source>
</evidence>
<proteinExistence type="predicted"/>
<gene>
    <name evidence="2" type="ORF">BDZ94DRAFT_81856</name>
</gene>
<feature type="region of interest" description="Disordered" evidence="1">
    <location>
        <begin position="59"/>
        <end position="80"/>
    </location>
</feature>
<comment type="caution">
    <text evidence="2">The sequence shown here is derived from an EMBL/GenBank/DDBJ whole genome shotgun (WGS) entry which is preliminary data.</text>
</comment>
<reference evidence="2" key="1">
    <citation type="submission" date="2020-11" db="EMBL/GenBank/DDBJ databases">
        <authorList>
            <consortium name="DOE Joint Genome Institute"/>
            <person name="Ahrendt S."/>
            <person name="Riley R."/>
            <person name="Andreopoulos W."/>
            <person name="Labutti K."/>
            <person name="Pangilinan J."/>
            <person name="Ruiz-Duenas F.J."/>
            <person name="Barrasa J.M."/>
            <person name="Sanchez-Garcia M."/>
            <person name="Camarero S."/>
            <person name="Miyauchi S."/>
            <person name="Serrano A."/>
            <person name="Linde D."/>
            <person name="Babiker R."/>
            <person name="Drula E."/>
            <person name="Ayuso-Fernandez I."/>
            <person name="Pacheco R."/>
            <person name="Padilla G."/>
            <person name="Ferreira P."/>
            <person name="Barriuso J."/>
            <person name="Kellner H."/>
            <person name="Castanera R."/>
            <person name="Alfaro M."/>
            <person name="Ramirez L."/>
            <person name="Pisabarro A.G."/>
            <person name="Kuo A."/>
            <person name="Tritt A."/>
            <person name="Lipzen A."/>
            <person name="He G."/>
            <person name="Yan M."/>
            <person name="Ng V."/>
            <person name="Cullen D."/>
            <person name="Martin F."/>
            <person name="Rosso M.-N."/>
            <person name="Henrissat B."/>
            <person name="Hibbett D."/>
            <person name="Martinez A.T."/>
            <person name="Grigoriev I.V."/>
        </authorList>
    </citation>
    <scope>NUCLEOTIDE SEQUENCE</scope>
    <source>
        <strain evidence="2">CBS 247.69</strain>
    </source>
</reference>
<keyword evidence="3" id="KW-1185">Reference proteome</keyword>
<protein>
    <submittedName>
        <fullName evidence="2">Uncharacterized protein</fullName>
    </submittedName>
</protein>
<dbReference type="Proteomes" id="UP000807353">
    <property type="component" value="Unassembled WGS sequence"/>
</dbReference>
<sequence length="80" mass="9253">MSSTTSTDIWKLKTKGDEARYVREKDQAQLEAIRNSMEMQGVEKPTNPAVQGVDIKRWLGQDDPKDHHGITREKYSRTTY</sequence>
<dbReference type="AlphaFoldDB" id="A0A9P6CF71"/>
<dbReference type="EMBL" id="MU150334">
    <property type="protein sequence ID" value="KAF9458678.1"/>
    <property type="molecule type" value="Genomic_DNA"/>
</dbReference>
<name>A0A9P6CF71_9AGAR</name>
<dbReference type="OrthoDB" id="2563136at2759"/>
<evidence type="ECO:0000313" key="3">
    <source>
        <dbReference type="Proteomes" id="UP000807353"/>
    </source>
</evidence>